<name>A0ABV5KYW2_9BACL</name>
<dbReference type="InterPro" id="IPR001279">
    <property type="entry name" value="Metallo-B-lactamas"/>
</dbReference>
<dbReference type="Gene3D" id="3.60.15.10">
    <property type="entry name" value="Ribonuclease Z/Hydroxyacylglutathione hydrolase-like"/>
    <property type="match status" value="1"/>
</dbReference>
<dbReference type="Proteomes" id="UP001589747">
    <property type="component" value="Unassembled WGS sequence"/>
</dbReference>
<reference evidence="5 6" key="1">
    <citation type="submission" date="2024-09" db="EMBL/GenBank/DDBJ databases">
        <authorList>
            <person name="Sun Q."/>
            <person name="Mori K."/>
        </authorList>
    </citation>
    <scope>NUCLEOTIDE SEQUENCE [LARGE SCALE GENOMIC DNA]</scope>
    <source>
        <strain evidence="5 6">TISTR 2452</strain>
    </source>
</reference>
<dbReference type="InterPro" id="IPR050114">
    <property type="entry name" value="UPF0173_UPF0282_UlaG_hydrolase"/>
</dbReference>
<evidence type="ECO:0000256" key="3">
    <source>
        <dbReference type="ARBA" id="ARBA00048505"/>
    </source>
</evidence>
<feature type="domain" description="Metallo-beta-lactamase" evidence="4">
    <location>
        <begin position="9"/>
        <end position="182"/>
    </location>
</feature>
<sequence length="249" mass="26209">MSMNIQRLPWAGIRIEAGGIAILIDPVTRIPERFGPAREPMYPLGTYGEADAILVTHLHEDHFDPQAIIETYGAAIPVYVPSEMAEAARAKGLTNVTGAAVGGSFEIGDGVKITALQSVDGVGDVQVAWAVEGDERRVIHCGDTLWHGYWWGIAGKFGPFDAAFLPVNGAVLELPGRLPSGQPICLTPEQAVAAAAILGAGVLVPIHYGAVHYPPVYTETPDIAARLGTAAEGKVIVNMLKAGESIALD</sequence>
<comment type="function">
    <text evidence="2">Counteracts the endogenous Pycsar antiviral defense system. Phosphodiesterase that enables metal-dependent hydrolysis of host cyclic nucleotide Pycsar defense signals such as cCMP and cUMP.</text>
</comment>
<dbReference type="SMART" id="SM00849">
    <property type="entry name" value="Lactamase_B"/>
    <property type="match status" value="1"/>
</dbReference>
<dbReference type="PANTHER" id="PTHR43546:SF3">
    <property type="entry name" value="UPF0173 METAL-DEPENDENT HYDROLASE MJ1163"/>
    <property type="match status" value="1"/>
</dbReference>
<evidence type="ECO:0000256" key="2">
    <source>
        <dbReference type="ARBA" id="ARBA00034301"/>
    </source>
</evidence>
<comment type="catalytic activity">
    <reaction evidence="1">
        <text>3',5'-cyclic CMP + H2O = CMP + H(+)</text>
        <dbReference type="Rhea" id="RHEA:72675"/>
        <dbReference type="ChEBI" id="CHEBI:15377"/>
        <dbReference type="ChEBI" id="CHEBI:15378"/>
        <dbReference type="ChEBI" id="CHEBI:58003"/>
        <dbReference type="ChEBI" id="CHEBI:60377"/>
    </reaction>
    <physiologicalReaction direction="left-to-right" evidence="1">
        <dbReference type="Rhea" id="RHEA:72676"/>
    </physiologicalReaction>
</comment>
<accession>A0ABV5KYW2</accession>
<gene>
    <name evidence="5" type="ORF">ACFFSY_30910</name>
</gene>
<keyword evidence="6" id="KW-1185">Reference proteome</keyword>
<evidence type="ECO:0000313" key="6">
    <source>
        <dbReference type="Proteomes" id="UP001589747"/>
    </source>
</evidence>
<organism evidence="5 6">
    <name type="scientific">Paenibacillus aurantiacus</name>
    <dbReference type="NCBI Taxonomy" id="1936118"/>
    <lineage>
        <taxon>Bacteria</taxon>
        <taxon>Bacillati</taxon>
        <taxon>Bacillota</taxon>
        <taxon>Bacilli</taxon>
        <taxon>Bacillales</taxon>
        <taxon>Paenibacillaceae</taxon>
        <taxon>Paenibacillus</taxon>
    </lineage>
</organism>
<protein>
    <submittedName>
        <fullName evidence="5">MBL fold metallo-hydrolase</fullName>
    </submittedName>
</protein>
<evidence type="ECO:0000259" key="4">
    <source>
        <dbReference type="SMART" id="SM00849"/>
    </source>
</evidence>
<evidence type="ECO:0000313" key="5">
    <source>
        <dbReference type="EMBL" id="MFB9330379.1"/>
    </source>
</evidence>
<dbReference type="RefSeq" id="WP_377501508.1">
    <property type="nucleotide sequence ID" value="NZ_JBHMDO010000047.1"/>
</dbReference>
<dbReference type="SUPFAM" id="SSF56281">
    <property type="entry name" value="Metallo-hydrolase/oxidoreductase"/>
    <property type="match status" value="1"/>
</dbReference>
<evidence type="ECO:0000256" key="1">
    <source>
        <dbReference type="ARBA" id="ARBA00034221"/>
    </source>
</evidence>
<dbReference type="Pfam" id="PF12706">
    <property type="entry name" value="Lactamase_B_2"/>
    <property type="match status" value="1"/>
</dbReference>
<proteinExistence type="predicted"/>
<comment type="catalytic activity">
    <reaction evidence="3">
        <text>3',5'-cyclic UMP + H2O = UMP + H(+)</text>
        <dbReference type="Rhea" id="RHEA:70575"/>
        <dbReference type="ChEBI" id="CHEBI:15377"/>
        <dbReference type="ChEBI" id="CHEBI:15378"/>
        <dbReference type="ChEBI" id="CHEBI:57865"/>
        <dbReference type="ChEBI" id="CHEBI:184387"/>
    </reaction>
    <physiologicalReaction direction="left-to-right" evidence="3">
        <dbReference type="Rhea" id="RHEA:70576"/>
    </physiologicalReaction>
</comment>
<dbReference type="InterPro" id="IPR036866">
    <property type="entry name" value="RibonucZ/Hydroxyglut_hydro"/>
</dbReference>
<dbReference type="EMBL" id="JBHMDO010000047">
    <property type="protein sequence ID" value="MFB9330379.1"/>
    <property type="molecule type" value="Genomic_DNA"/>
</dbReference>
<comment type="caution">
    <text evidence="5">The sequence shown here is derived from an EMBL/GenBank/DDBJ whole genome shotgun (WGS) entry which is preliminary data.</text>
</comment>
<dbReference type="PANTHER" id="PTHR43546">
    <property type="entry name" value="UPF0173 METAL-DEPENDENT HYDROLASE MJ1163-RELATED"/>
    <property type="match status" value="1"/>
</dbReference>